<accession>A0A0J6E6E3</accession>
<reference evidence="1" key="2">
    <citation type="submission" date="2015-10" db="EMBL/GenBank/DDBJ databases">
        <authorList>
            <person name="Gilbert D.G."/>
        </authorList>
    </citation>
    <scope>NUCLEOTIDE SEQUENCE</scope>
    <source>
        <strain evidence="1">GO-13</strain>
    </source>
</reference>
<gene>
    <name evidence="1" type="ORF">AB447_224215</name>
    <name evidence="2" type="ORF">P8828_00165</name>
</gene>
<dbReference type="PATRIC" id="fig|1664069.3.peg.936"/>
<reference evidence="2 4" key="3">
    <citation type="submission" date="2023-03" db="EMBL/GenBank/DDBJ databases">
        <title>Agriculturally important microbes genome sequencing.</title>
        <authorList>
            <person name="Dunlap C."/>
        </authorList>
    </citation>
    <scope>NUCLEOTIDE SEQUENCE [LARGE SCALE GENOMIC DNA]</scope>
    <source>
        <strain evidence="2 4">CBP-3203</strain>
    </source>
</reference>
<dbReference type="AlphaFoldDB" id="A0A0J6E6E3"/>
<keyword evidence="4" id="KW-1185">Reference proteome</keyword>
<protein>
    <submittedName>
        <fullName evidence="1">Phage portal protein</fullName>
    </submittedName>
    <submittedName>
        <fullName evidence="2">XtrA/YqaO family protein</fullName>
    </submittedName>
</protein>
<dbReference type="RefSeq" id="WP_048356344.1">
    <property type="nucleotide sequence ID" value="NZ_CP023481.1"/>
</dbReference>
<evidence type="ECO:0000313" key="2">
    <source>
        <dbReference type="EMBL" id="MEC0483277.1"/>
    </source>
</evidence>
<proteinExistence type="predicted"/>
<accession>A0A0J6E5D8</accession>
<dbReference type="Proteomes" id="UP000036168">
    <property type="component" value="Unassembled WGS sequence"/>
</dbReference>
<dbReference type="Pfam" id="PF17356">
    <property type="entry name" value="PBSX_XtrA"/>
    <property type="match status" value="1"/>
</dbReference>
<dbReference type="OrthoDB" id="2916351at2"/>
<dbReference type="STRING" id="1664069.BGLY_1348"/>
<organism evidence="1 3">
    <name type="scientific">Bacillus glycinifermentans</name>
    <dbReference type="NCBI Taxonomy" id="1664069"/>
    <lineage>
        <taxon>Bacteria</taxon>
        <taxon>Bacillati</taxon>
        <taxon>Bacillota</taxon>
        <taxon>Bacilli</taxon>
        <taxon>Bacillales</taxon>
        <taxon>Bacillaceae</taxon>
        <taxon>Bacillus</taxon>
    </lineage>
</organism>
<name>A0A0J6E6E3_9BACI</name>
<comment type="caution">
    <text evidence="1">The sequence shown here is derived from an EMBL/GenBank/DDBJ whole genome shotgun (WGS) entry which is preliminary data.</text>
</comment>
<evidence type="ECO:0000313" key="3">
    <source>
        <dbReference type="Proteomes" id="UP000036168"/>
    </source>
</evidence>
<sequence length="69" mass="7722">MQLKQPTPLKEIHETTVGSRIEEGKVTVIVLDGVKGTAWQTEAPEHGKTVIETRKGDLARVEFEIGYKF</sequence>
<evidence type="ECO:0000313" key="1">
    <source>
        <dbReference type="EMBL" id="KRT89376.1"/>
    </source>
</evidence>
<evidence type="ECO:0000313" key="4">
    <source>
        <dbReference type="Proteomes" id="UP001341297"/>
    </source>
</evidence>
<dbReference type="EMBL" id="JARRTL010000002">
    <property type="protein sequence ID" value="MEC0483277.1"/>
    <property type="molecule type" value="Genomic_DNA"/>
</dbReference>
<dbReference type="EMBL" id="LECW02000049">
    <property type="protein sequence ID" value="KRT89376.1"/>
    <property type="molecule type" value="Genomic_DNA"/>
</dbReference>
<dbReference type="InterPro" id="IPR035530">
    <property type="entry name" value="PBSX_XtrA"/>
</dbReference>
<dbReference type="Proteomes" id="UP001341297">
    <property type="component" value="Unassembled WGS sequence"/>
</dbReference>
<reference evidence="1 3" key="1">
    <citation type="journal article" date="2015" name="Int. J. Syst. Evol. Microbiol.">
        <title>Bacillus glycinifermentans sp. nov., isolated from fermented soybean paste.</title>
        <authorList>
            <person name="Kim S.J."/>
            <person name="Dunlap C.A."/>
            <person name="Kwon S.W."/>
            <person name="Rooney A.P."/>
        </authorList>
    </citation>
    <scope>NUCLEOTIDE SEQUENCE [LARGE SCALE GENOMIC DNA]</scope>
    <source>
        <strain evidence="1 3">GO-13</strain>
    </source>
</reference>